<dbReference type="SMART" id="SM00102">
    <property type="entry name" value="ADF"/>
    <property type="match status" value="1"/>
</dbReference>
<evidence type="ECO:0000256" key="3">
    <source>
        <dbReference type="ARBA" id="ARBA00015630"/>
    </source>
</evidence>
<gene>
    <name evidence="7" type="ORF">ASPVEDRAFT_80574</name>
</gene>
<dbReference type="Pfam" id="PF00241">
    <property type="entry name" value="Cofilin_ADF"/>
    <property type="match status" value="1"/>
</dbReference>
<dbReference type="EMBL" id="KV878126">
    <property type="protein sequence ID" value="OJI98945.1"/>
    <property type="molecule type" value="Genomic_DNA"/>
</dbReference>
<name>A0A1L9PBW7_ASPVE</name>
<keyword evidence="4" id="KW-0009">Actin-binding</keyword>
<dbReference type="OrthoDB" id="10249245at2759"/>
<dbReference type="SUPFAM" id="SSF55753">
    <property type="entry name" value="Actin depolymerizing proteins"/>
    <property type="match status" value="1"/>
</dbReference>
<dbReference type="PANTHER" id="PTHR11913">
    <property type="entry name" value="COFILIN-RELATED"/>
    <property type="match status" value="1"/>
</dbReference>
<evidence type="ECO:0000256" key="2">
    <source>
        <dbReference type="ARBA" id="ARBA00006844"/>
    </source>
</evidence>
<dbReference type="STRING" id="1036611.A0A1L9PBW7"/>
<evidence type="ECO:0000313" key="8">
    <source>
        <dbReference type="Proteomes" id="UP000184073"/>
    </source>
</evidence>
<evidence type="ECO:0000256" key="1">
    <source>
        <dbReference type="ARBA" id="ARBA00004109"/>
    </source>
</evidence>
<dbReference type="AlphaFoldDB" id="A0A1L9PBW7"/>
<dbReference type="InterPro" id="IPR017904">
    <property type="entry name" value="ADF/Cofilin"/>
</dbReference>
<keyword evidence="8" id="KW-1185">Reference proteome</keyword>
<dbReference type="GO" id="GO:0003779">
    <property type="term" value="F:actin binding"/>
    <property type="evidence" value="ECO:0007669"/>
    <property type="project" value="UniProtKB-KW"/>
</dbReference>
<sequence>MSLASGVTIQDECLTAFNNLRMTGGTKGAKPKFIIYKIADNKKEVVVEDVSEDTDYEAFLEKLEAAKDSNGNPAPRYAVYDVEYDLGGGEGMRSKIMFISWVPSGTSTIWSMIYASTREVLKNALNVHTSIHADDKSDIAWKTILAEASRGKAK</sequence>
<protein>
    <recommendedName>
        <fullName evidence="3">Cofilin</fullName>
    </recommendedName>
    <alternativeName>
        <fullName evidence="5">Actin-depolymerizing factor 1</fullName>
    </alternativeName>
</protein>
<dbReference type="GeneID" id="63732408"/>
<evidence type="ECO:0000256" key="4">
    <source>
        <dbReference type="ARBA" id="ARBA00023203"/>
    </source>
</evidence>
<organism evidence="7 8">
    <name type="scientific">Aspergillus versicolor CBS 583.65</name>
    <dbReference type="NCBI Taxonomy" id="1036611"/>
    <lineage>
        <taxon>Eukaryota</taxon>
        <taxon>Fungi</taxon>
        <taxon>Dikarya</taxon>
        <taxon>Ascomycota</taxon>
        <taxon>Pezizomycotina</taxon>
        <taxon>Eurotiomycetes</taxon>
        <taxon>Eurotiomycetidae</taxon>
        <taxon>Eurotiales</taxon>
        <taxon>Aspergillaceae</taxon>
        <taxon>Aspergillus</taxon>
        <taxon>Aspergillus subgen. Nidulantes</taxon>
    </lineage>
</organism>
<dbReference type="GO" id="GO:0016363">
    <property type="term" value="C:nuclear matrix"/>
    <property type="evidence" value="ECO:0007669"/>
    <property type="project" value="UniProtKB-SubCell"/>
</dbReference>
<dbReference type="GO" id="GO:0015629">
    <property type="term" value="C:actin cytoskeleton"/>
    <property type="evidence" value="ECO:0007669"/>
    <property type="project" value="InterPro"/>
</dbReference>
<accession>A0A1L9PBW7</accession>
<dbReference type="Proteomes" id="UP000184073">
    <property type="component" value="Unassembled WGS sequence"/>
</dbReference>
<evidence type="ECO:0000259" key="6">
    <source>
        <dbReference type="PROSITE" id="PS51263"/>
    </source>
</evidence>
<comment type="similarity">
    <text evidence="2">Belongs to the actin-binding proteins ADF family.</text>
</comment>
<evidence type="ECO:0000256" key="5">
    <source>
        <dbReference type="ARBA" id="ARBA00032427"/>
    </source>
</evidence>
<dbReference type="Gene3D" id="3.40.20.10">
    <property type="entry name" value="Severin"/>
    <property type="match status" value="1"/>
</dbReference>
<dbReference type="RefSeq" id="XP_040664708.1">
    <property type="nucleotide sequence ID" value="XM_040816897.1"/>
</dbReference>
<dbReference type="PROSITE" id="PS51263">
    <property type="entry name" value="ADF_H"/>
    <property type="match status" value="1"/>
</dbReference>
<proteinExistence type="inferred from homology"/>
<dbReference type="InterPro" id="IPR029006">
    <property type="entry name" value="ADF-H/Gelsolin-like_dom_sf"/>
</dbReference>
<comment type="subcellular location">
    <subcellularLocation>
        <location evidence="1">Nucleus matrix</location>
    </subcellularLocation>
</comment>
<dbReference type="InterPro" id="IPR002108">
    <property type="entry name" value="ADF-H"/>
</dbReference>
<evidence type="ECO:0000313" key="7">
    <source>
        <dbReference type="EMBL" id="OJI98945.1"/>
    </source>
</evidence>
<dbReference type="CDD" id="cd11286">
    <property type="entry name" value="ADF_cofilin_like"/>
    <property type="match status" value="1"/>
</dbReference>
<dbReference type="GO" id="GO:0030042">
    <property type="term" value="P:actin filament depolymerization"/>
    <property type="evidence" value="ECO:0007669"/>
    <property type="project" value="InterPro"/>
</dbReference>
<feature type="domain" description="ADF-H" evidence="6">
    <location>
        <begin position="4"/>
        <end position="149"/>
    </location>
</feature>
<dbReference type="VEuPathDB" id="FungiDB:ASPVEDRAFT_80574"/>
<reference evidence="8" key="1">
    <citation type="journal article" date="2017" name="Genome Biol.">
        <title>Comparative genomics reveals high biological diversity and specific adaptations in the industrially and medically important fungal genus Aspergillus.</title>
        <authorList>
            <person name="de Vries R.P."/>
            <person name="Riley R."/>
            <person name="Wiebenga A."/>
            <person name="Aguilar-Osorio G."/>
            <person name="Amillis S."/>
            <person name="Uchima C.A."/>
            <person name="Anderluh G."/>
            <person name="Asadollahi M."/>
            <person name="Askin M."/>
            <person name="Barry K."/>
            <person name="Battaglia E."/>
            <person name="Bayram O."/>
            <person name="Benocci T."/>
            <person name="Braus-Stromeyer S.A."/>
            <person name="Caldana C."/>
            <person name="Canovas D."/>
            <person name="Cerqueira G.C."/>
            <person name="Chen F."/>
            <person name="Chen W."/>
            <person name="Choi C."/>
            <person name="Clum A."/>
            <person name="Dos Santos R.A."/>
            <person name="Damasio A.R."/>
            <person name="Diallinas G."/>
            <person name="Emri T."/>
            <person name="Fekete E."/>
            <person name="Flipphi M."/>
            <person name="Freyberg S."/>
            <person name="Gallo A."/>
            <person name="Gournas C."/>
            <person name="Habgood R."/>
            <person name="Hainaut M."/>
            <person name="Harispe M.L."/>
            <person name="Henrissat B."/>
            <person name="Hilden K.S."/>
            <person name="Hope R."/>
            <person name="Hossain A."/>
            <person name="Karabika E."/>
            <person name="Karaffa L."/>
            <person name="Karanyi Z."/>
            <person name="Krasevec N."/>
            <person name="Kuo A."/>
            <person name="Kusch H."/>
            <person name="LaButti K."/>
            <person name="Lagendijk E.L."/>
            <person name="Lapidus A."/>
            <person name="Levasseur A."/>
            <person name="Lindquist E."/>
            <person name="Lipzen A."/>
            <person name="Logrieco A.F."/>
            <person name="MacCabe A."/>
            <person name="Maekelae M.R."/>
            <person name="Malavazi I."/>
            <person name="Melin P."/>
            <person name="Meyer V."/>
            <person name="Mielnichuk N."/>
            <person name="Miskei M."/>
            <person name="Molnar A.P."/>
            <person name="Mule G."/>
            <person name="Ngan C.Y."/>
            <person name="Orejas M."/>
            <person name="Orosz E."/>
            <person name="Ouedraogo J.P."/>
            <person name="Overkamp K.M."/>
            <person name="Park H.-S."/>
            <person name="Perrone G."/>
            <person name="Piumi F."/>
            <person name="Punt P.J."/>
            <person name="Ram A.F."/>
            <person name="Ramon A."/>
            <person name="Rauscher S."/>
            <person name="Record E."/>
            <person name="Riano-Pachon D.M."/>
            <person name="Robert V."/>
            <person name="Roehrig J."/>
            <person name="Ruller R."/>
            <person name="Salamov A."/>
            <person name="Salih N.S."/>
            <person name="Samson R.A."/>
            <person name="Sandor E."/>
            <person name="Sanguinetti M."/>
            <person name="Schuetze T."/>
            <person name="Sepcic K."/>
            <person name="Shelest E."/>
            <person name="Sherlock G."/>
            <person name="Sophianopoulou V."/>
            <person name="Squina F.M."/>
            <person name="Sun H."/>
            <person name="Susca A."/>
            <person name="Todd R.B."/>
            <person name="Tsang A."/>
            <person name="Unkles S.E."/>
            <person name="van de Wiele N."/>
            <person name="van Rossen-Uffink D."/>
            <person name="Oliveira J.V."/>
            <person name="Vesth T.C."/>
            <person name="Visser J."/>
            <person name="Yu J.-H."/>
            <person name="Zhou M."/>
            <person name="Andersen M.R."/>
            <person name="Archer D.B."/>
            <person name="Baker S.E."/>
            <person name="Benoit I."/>
            <person name="Brakhage A.A."/>
            <person name="Braus G.H."/>
            <person name="Fischer R."/>
            <person name="Frisvad J.C."/>
            <person name="Goldman G.H."/>
            <person name="Houbraken J."/>
            <person name="Oakley B."/>
            <person name="Pocsi I."/>
            <person name="Scazzocchio C."/>
            <person name="Seiboth B."/>
            <person name="vanKuyk P.A."/>
            <person name="Wortman J."/>
            <person name="Dyer P.S."/>
            <person name="Grigoriev I.V."/>
        </authorList>
    </citation>
    <scope>NUCLEOTIDE SEQUENCE [LARGE SCALE GENOMIC DNA]</scope>
    <source>
        <strain evidence="8">CBS 583.65</strain>
    </source>
</reference>